<dbReference type="EMBL" id="LPWF01000035">
    <property type="protein sequence ID" value="ODR94835.1"/>
    <property type="molecule type" value="Genomic_DNA"/>
</dbReference>
<proteinExistence type="predicted"/>
<dbReference type="STRING" id="1774969.AUC69_03250"/>
<accession>A0A1E3VMS5</accession>
<evidence type="ECO:0000256" key="1">
    <source>
        <dbReference type="SAM" id="Phobius"/>
    </source>
</evidence>
<dbReference type="Proteomes" id="UP000094472">
    <property type="component" value="Unassembled WGS sequence"/>
</dbReference>
<keyword evidence="1" id="KW-0472">Membrane</keyword>
<protein>
    <submittedName>
        <fullName evidence="2">Uncharacterized protein</fullName>
    </submittedName>
</protein>
<feature type="transmembrane region" description="Helical" evidence="1">
    <location>
        <begin position="28"/>
        <end position="47"/>
    </location>
</feature>
<keyword evidence="3" id="KW-1185">Reference proteome</keyword>
<evidence type="ECO:0000313" key="3">
    <source>
        <dbReference type="Proteomes" id="UP000094472"/>
    </source>
</evidence>
<keyword evidence="1" id="KW-0812">Transmembrane</keyword>
<evidence type="ECO:0000313" key="2">
    <source>
        <dbReference type="EMBL" id="ODR94835.1"/>
    </source>
</evidence>
<name>A0A1E3VMS5_9HYPH</name>
<organism evidence="2 3">
    <name type="scientific">Methyloceanibacter superfactus</name>
    <dbReference type="NCBI Taxonomy" id="1774969"/>
    <lineage>
        <taxon>Bacteria</taxon>
        <taxon>Pseudomonadati</taxon>
        <taxon>Pseudomonadota</taxon>
        <taxon>Alphaproteobacteria</taxon>
        <taxon>Hyphomicrobiales</taxon>
        <taxon>Hyphomicrobiaceae</taxon>
        <taxon>Methyloceanibacter</taxon>
    </lineage>
</organism>
<sequence>MDNIYKSLWWRSRLAIVFGVTRSYRGGLGLRLPIAALAAIAGLGLFFGSAQAGRFLPTIENPYCPITTYTLRDVAELASSMTDSGGRPVIVVNLQTLRQHPSYGKFLLAHECCHHSLGHLGKFRKRLGGVGPQPFFYIAPALKQMELEADCCAVRMLRERHEADGIEAARHSMVAFGANPTGAYYPTGDERAANILVCAGPDE</sequence>
<reference evidence="2 3" key="1">
    <citation type="journal article" date="2016" name="Environ. Microbiol.">
        <title>New Methyloceanibacter diversity from North Sea sediments includes methanotroph containing solely the soluble methane monooxygenase.</title>
        <authorList>
            <person name="Vekeman B."/>
            <person name="Kerckhof F.M."/>
            <person name="Cremers G."/>
            <person name="de Vos P."/>
            <person name="Vandamme P."/>
            <person name="Boon N."/>
            <person name="Op den Camp H.J."/>
            <person name="Heylen K."/>
        </authorList>
    </citation>
    <scope>NUCLEOTIDE SEQUENCE [LARGE SCALE GENOMIC DNA]</scope>
    <source>
        <strain evidence="2 3">R-67175</strain>
    </source>
</reference>
<comment type="caution">
    <text evidence="2">The sequence shown here is derived from an EMBL/GenBank/DDBJ whole genome shotgun (WGS) entry which is preliminary data.</text>
</comment>
<keyword evidence="1" id="KW-1133">Transmembrane helix</keyword>
<dbReference type="AlphaFoldDB" id="A0A1E3VMS5"/>
<gene>
    <name evidence="2" type="ORF">AUC69_03250</name>
</gene>